<dbReference type="KEGG" id="woc:BA177_09410"/>
<dbReference type="RefSeq" id="WP_068615678.1">
    <property type="nucleotide sequence ID" value="NZ_CP016268.1"/>
</dbReference>
<dbReference type="PANTHER" id="PTHR11527">
    <property type="entry name" value="HEAT-SHOCK PROTEIN 20 FAMILY MEMBER"/>
    <property type="match status" value="1"/>
</dbReference>
<gene>
    <name evidence="4" type="ORF">BA177_09410</name>
</gene>
<dbReference type="EMBL" id="CP016268">
    <property type="protein sequence ID" value="ANO51387.1"/>
    <property type="molecule type" value="Genomic_DNA"/>
</dbReference>
<dbReference type="STRING" id="1548547.BA177_09410"/>
<evidence type="ECO:0000313" key="5">
    <source>
        <dbReference type="Proteomes" id="UP000092695"/>
    </source>
</evidence>
<dbReference type="InterPro" id="IPR008978">
    <property type="entry name" value="HSP20-like_chaperone"/>
</dbReference>
<organism evidence="4 5">
    <name type="scientific">Woeseia oceani</name>
    <dbReference type="NCBI Taxonomy" id="1548547"/>
    <lineage>
        <taxon>Bacteria</taxon>
        <taxon>Pseudomonadati</taxon>
        <taxon>Pseudomonadota</taxon>
        <taxon>Gammaproteobacteria</taxon>
        <taxon>Woeseiales</taxon>
        <taxon>Woeseiaceae</taxon>
        <taxon>Woeseia</taxon>
    </lineage>
</organism>
<accession>A0A193LFV7</accession>
<evidence type="ECO:0000313" key="4">
    <source>
        <dbReference type="EMBL" id="ANO51387.1"/>
    </source>
</evidence>
<proteinExistence type="inferred from homology"/>
<evidence type="ECO:0000256" key="2">
    <source>
        <dbReference type="RuleBase" id="RU003616"/>
    </source>
</evidence>
<name>A0A193LFV7_9GAMM</name>
<reference evidence="4 5" key="1">
    <citation type="submission" date="2016-06" db="EMBL/GenBank/DDBJ databases">
        <title>Complete genome sequence of a deep-branching marine Gamma Proteobacterium Woeseia oceani type strain XK5.</title>
        <authorList>
            <person name="Mu D."/>
            <person name="Du Z."/>
        </authorList>
    </citation>
    <scope>NUCLEOTIDE SEQUENCE [LARGE SCALE GENOMIC DNA]</scope>
    <source>
        <strain evidence="4 5">XK5</strain>
    </source>
</reference>
<evidence type="ECO:0000256" key="1">
    <source>
        <dbReference type="PROSITE-ProRule" id="PRU00285"/>
    </source>
</evidence>
<dbReference type="CDD" id="cd06464">
    <property type="entry name" value="ACD_sHsps-like"/>
    <property type="match status" value="1"/>
</dbReference>
<dbReference type="InterPro" id="IPR031107">
    <property type="entry name" value="Small_HSP"/>
</dbReference>
<dbReference type="AlphaFoldDB" id="A0A193LFV7"/>
<dbReference type="PROSITE" id="PS01031">
    <property type="entry name" value="SHSP"/>
    <property type="match status" value="1"/>
</dbReference>
<dbReference type="InterPro" id="IPR002068">
    <property type="entry name" value="A-crystallin/Hsp20_dom"/>
</dbReference>
<feature type="domain" description="SHSP" evidence="3">
    <location>
        <begin position="33"/>
        <end position="145"/>
    </location>
</feature>
<dbReference type="OrthoDB" id="9792695at2"/>
<evidence type="ECO:0000259" key="3">
    <source>
        <dbReference type="PROSITE" id="PS01031"/>
    </source>
</evidence>
<dbReference type="Pfam" id="PF00011">
    <property type="entry name" value="HSP20"/>
    <property type="match status" value="1"/>
</dbReference>
<protein>
    <submittedName>
        <fullName evidence="4">Heat-shock protein Hsp20</fullName>
    </submittedName>
</protein>
<dbReference type="SUPFAM" id="SSF49764">
    <property type="entry name" value="HSP20-like chaperones"/>
    <property type="match status" value="1"/>
</dbReference>
<keyword evidence="5" id="KW-1185">Reference proteome</keyword>
<sequence length="145" mass="16252">MSLIRYEPWRGVSQLQDEINRLFDSRANADSSSATADWVPSVDINEFEDSFQLQVDLPGVDPKEVEVTLDGGVLTIAGERKFSDSETATPTRRRAERAYGRFYRRFILPDTVDGDKVEASNRHGVIEISIPKQAKALPRRISVAA</sequence>
<dbReference type="Gene3D" id="2.60.40.790">
    <property type="match status" value="1"/>
</dbReference>
<dbReference type="Proteomes" id="UP000092695">
    <property type="component" value="Chromosome"/>
</dbReference>
<comment type="similarity">
    <text evidence="1 2">Belongs to the small heat shock protein (HSP20) family.</text>
</comment>